<name>A0A6M0CE35_9FLAO</name>
<dbReference type="SUPFAM" id="SSF88946">
    <property type="entry name" value="Sigma2 domain of RNA polymerase sigma factors"/>
    <property type="match status" value="1"/>
</dbReference>
<keyword evidence="5" id="KW-0804">Transcription</keyword>
<gene>
    <name evidence="8" type="ORF">GWK10_02155</name>
</gene>
<keyword evidence="2" id="KW-0805">Transcription regulation</keyword>
<dbReference type="InterPro" id="IPR007627">
    <property type="entry name" value="RNA_pol_sigma70_r2"/>
</dbReference>
<organism evidence="8 9">
    <name type="scientific">Spongiivirga citrea</name>
    <dbReference type="NCBI Taxonomy" id="1481457"/>
    <lineage>
        <taxon>Bacteria</taxon>
        <taxon>Pseudomonadati</taxon>
        <taxon>Bacteroidota</taxon>
        <taxon>Flavobacteriia</taxon>
        <taxon>Flavobacteriales</taxon>
        <taxon>Flavobacteriaceae</taxon>
        <taxon>Spongiivirga</taxon>
    </lineage>
</organism>
<comment type="caution">
    <text evidence="8">The sequence shown here is derived from an EMBL/GenBank/DDBJ whole genome shotgun (WGS) entry which is preliminary data.</text>
</comment>
<evidence type="ECO:0000256" key="5">
    <source>
        <dbReference type="ARBA" id="ARBA00023163"/>
    </source>
</evidence>
<dbReference type="GO" id="GO:0003677">
    <property type="term" value="F:DNA binding"/>
    <property type="evidence" value="ECO:0007669"/>
    <property type="project" value="UniProtKB-KW"/>
</dbReference>
<evidence type="ECO:0000256" key="1">
    <source>
        <dbReference type="ARBA" id="ARBA00010641"/>
    </source>
</evidence>
<evidence type="ECO:0000259" key="6">
    <source>
        <dbReference type="Pfam" id="PF04542"/>
    </source>
</evidence>
<dbReference type="InterPro" id="IPR014284">
    <property type="entry name" value="RNA_pol_sigma-70_dom"/>
</dbReference>
<dbReference type="Gene3D" id="1.10.1740.10">
    <property type="match status" value="1"/>
</dbReference>
<dbReference type="InterPro" id="IPR013325">
    <property type="entry name" value="RNA_pol_sigma_r2"/>
</dbReference>
<evidence type="ECO:0000256" key="3">
    <source>
        <dbReference type="ARBA" id="ARBA00023082"/>
    </source>
</evidence>
<evidence type="ECO:0000259" key="7">
    <source>
        <dbReference type="Pfam" id="PF04545"/>
    </source>
</evidence>
<evidence type="ECO:0000313" key="8">
    <source>
        <dbReference type="EMBL" id="NER15991.1"/>
    </source>
</evidence>
<dbReference type="Gene3D" id="1.10.10.10">
    <property type="entry name" value="Winged helix-like DNA-binding domain superfamily/Winged helix DNA-binding domain"/>
    <property type="match status" value="1"/>
</dbReference>
<dbReference type="RefSeq" id="WP_164029252.1">
    <property type="nucleotide sequence ID" value="NZ_JAABOQ010000001.1"/>
</dbReference>
<feature type="domain" description="RNA polymerase sigma-70 region 2" evidence="6">
    <location>
        <begin position="22"/>
        <end position="89"/>
    </location>
</feature>
<comment type="similarity">
    <text evidence="1">Belongs to the sigma-70 factor family. ECF subfamily.</text>
</comment>
<dbReference type="Pfam" id="PF04545">
    <property type="entry name" value="Sigma70_r4"/>
    <property type="match status" value="1"/>
</dbReference>
<evidence type="ECO:0000313" key="9">
    <source>
        <dbReference type="Proteomes" id="UP000474296"/>
    </source>
</evidence>
<accession>A0A6M0CE35</accession>
<dbReference type="InterPro" id="IPR007630">
    <property type="entry name" value="RNA_pol_sigma70_r4"/>
</dbReference>
<dbReference type="InterPro" id="IPR036388">
    <property type="entry name" value="WH-like_DNA-bd_sf"/>
</dbReference>
<proteinExistence type="inferred from homology"/>
<reference evidence="8 9" key="1">
    <citation type="submission" date="2020-01" db="EMBL/GenBank/DDBJ databases">
        <title>Spongiivirga citrea KCTC 32990T.</title>
        <authorList>
            <person name="Wang G."/>
        </authorList>
    </citation>
    <scope>NUCLEOTIDE SEQUENCE [LARGE SCALE GENOMIC DNA]</scope>
    <source>
        <strain evidence="8 9">KCTC 32990</strain>
    </source>
</reference>
<dbReference type="EMBL" id="JAABOQ010000001">
    <property type="protein sequence ID" value="NER15991.1"/>
    <property type="molecule type" value="Genomic_DNA"/>
</dbReference>
<dbReference type="NCBIfam" id="TIGR02937">
    <property type="entry name" value="sigma70-ECF"/>
    <property type="match status" value="1"/>
</dbReference>
<dbReference type="InterPro" id="IPR013324">
    <property type="entry name" value="RNA_pol_sigma_r3/r4-like"/>
</dbReference>
<dbReference type="SUPFAM" id="SSF88659">
    <property type="entry name" value="Sigma3 and sigma4 domains of RNA polymerase sigma factors"/>
    <property type="match status" value="1"/>
</dbReference>
<dbReference type="InterPro" id="IPR039425">
    <property type="entry name" value="RNA_pol_sigma-70-like"/>
</dbReference>
<dbReference type="GO" id="GO:0016987">
    <property type="term" value="F:sigma factor activity"/>
    <property type="evidence" value="ECO:0007669"/>
    <property type="project" value="UniProtKB-KW"/>
</dbReference>
<dbReference type="PANTHER" id="PTHR43133:SF62">
    <property type="entry name" value="RNA POLYMERASE SIGMA FACTOR SIGZ"/>
    <property type="match status" value="1"/>
</dbReference>
<protein>
    <submittedName>
        <fullName evidence="8">Sigma-70 family RNA polymerase sigma factor</fullName>
    </submittedName>
</protein>
<keyword evidence="9" id="KW-1185">Reference proteome</keyword>
<evidence type="ECO:0000256" key="2">
    <source>
        <dbReference type="ARBA" id="ARBA00023015"/>
    </source>
</evidence>
<dbReference type="AlphaFoldDB" id="A0A6M0CE35"/>
<sequence>MEEDLSLIKRLQEKDATALSLLYDQYAPALNGVIVRICRDEVLAEELLQETFMKIWDKAAIYDPKKGRFYTWAYRVAKNTALNGIRNSKKLIQTEDMGVYTNKAAAEPIDDYSELKGSIHQLDQHHREAIELVYFKGLTHREAHEEMGVPLGTFKSYVSQALKKLRATYQKQLLLFISLIEMVVS</sequence>
<dbReference type="Proteomes" id="UP000474296">
    <property type="component" value="Unassembled WGS sequence"/>
</dbReference>
<dbReference type="PANTHER" id="PTHR43133">
    <property type="entry name" value="RNA POLYMERASE ECF-TYPE SIGMA FACTO"/>
    <property type="match status" value="1"/>
</dbReference>
<dbReference type="GO" id="GO:0006352">
    <property type="term" value="P:DNA-templated transcription initiation"/>
    <property type="evidence" value="ECO:0007669"/>
    <property type="project" value="InterPro"/>
</dbReference>
<dbReference type="CDD" id="cd06171">
    <property type="entry name" value="Sigma70_r4"/>
    <property type="match status" value="1"/>
</dbReference>
<feature type="domain" description="RNA polymerase sigma-70 region 4" evidence="7">
    <location>
        <begin position="119"/>
        <end position="167"/>
    </location>
</feature>
<evidence type="ECO:0000256" key="4">
    <source>
        <dbReference type="ARBA" id="ARBA00023125"/>
    </source>
</evidence>
<dbReference type="Pfam" id="PF04542">
    <property type="entry name" value="Sigma70_r2"/>
    <property type="match status" value="1"/>
</dbReference>
<keyword evidence="3" id="KW-0731">Sigma factor</keyword>
<keyword evidence="4" id="KW-0238">DNA-binding</keyword>